<keyword evidence="3" id="KW-1185">Reference proteome</keyword>
<dbReference type="PROSITE" id="PS51257">
    <property type="entry name" value="PROKAR_LIPOPROTEIN"/>
    <property type="match status" value="1"/>
</dbReference>
<feature type="chain" id="PRO_5011471051" description="DUF4136 domain-containing protein" evidence="1">
    <location>
        <begin position="19"/>
        <end position="189"/>
    </location>
</feature>
<dbReference type="Proteomes" id="UP000198693">
    <property type="component" value="Unassembled WGS sequence"/>
</dbReference>
<accession>A0A1I7J5U5</accession>
<keyword evidence="1" id="KW-0732">Signal</keyword>
<feature type="signal peptide" evidence="1">
    <location>
        <begin position="1"/>
        <end position="18"/>
    </location>
</feature>
<sequence length="189" mass="20250">MRHWPLSLMLVVGLPVLAGCQTSPSTLPVAEPAPSAECRWSSDSASVRDRMRRAMAVLEAEGFTVRDTDPVLGLVSAERARTLPGTSGMYDPWERSSLFGGYGGFGSRGGFSGGVVVGLGGGYGGLGRDATRLERVSLVATSEETRVSRDSQVIDWRGEVHETRSASDADFCRRLREAMQAMPVEEASP</sequence>
<dbReference type="AlphaFoldDB" id="A0A1I7J5U5"/>
<dbReference type="RefSeq" id="WP_089796443.1">
    <property type="nucleotide sequence ID" value="NZ_FPBP01000009.1"/>
</dbReference>
<proteinExistence type="predicted"/>
<dbReference type="EMBL" id="FPBP01000009">
    <property type="protein sequence ID" value="SFU80576.1"/>
    <property type="molecule type" value="Genomic_DNA"/>
</dbReference>
<organism evidence="2 3">
    <name type="scientific">Halomonas korlensis</name>
    <dbReference type="NCBI Taxonomy" id="463301"/>
    <lineage>
        <taxon>Bacteria</taxon>
        <taxon>Pseudomonadati</taxon>
        <taxon>Pseudomonadota</taxon>
        <taxon>Gammaproteobacteria</taxon>
        <taxon>Oceanospirillales</taxon>
        <taxon>Halomonadaceae</taxon>
        <taxon>Halomonas</taxon>
    </lineage>
</organism>
<gene>
    <name evidence="2" type="ORF">SAMN04487955_10993</name>
</gene>
<protein>
    <recommendedName>
        <fullName evidence="4">DUF4136 domain-containing protein</fullName>
    </recommendedName>
</protein>
<dbReference type="OrthoDB" id="6182822at2"/>
<evidence type="ECO:0000313" key="2">
    <source>
        <dbReference type="EMBL" id="SFU80576.1"/>
    </source>
</evidence>
<name>A0A1I7J5U5_9GAMM</name>
<evidence type="ECO:0008006" key="4">
    <source>
        <dbReference type="Google" id="ProtNLM"/>
    </source>
</evidence>
<dbReference type="STRING" id="463301.SAMN04487955_10993"/>
<evidence type="ECO:0000313" key="3">
    <source>
        <dbReference type="Proteomes" id="UP000198693"/>
    </source>
</evidence>
<reference evidence="3" key="1">
    <citation type="submission" date="2016-10" db="EMBL/GenBank/DDBJ databases">
        <authorList>
            <person name="Varghese N."/>
            <person name="Submissions S."/>
        </authorList>
    </citation>
    <scope>NUCLEOTIDE SEQUENCE [LARGE SCALE GENOMIC DNA]</scope>
    <source>
        <strain evidence="3">CGMCC 1.6981</strain>
    </source>
</reference>
<evidence type="ECO:0000256" key="1">
    <source>
        <dbReference type="SAM" id="SignalP"/>
    </source>
</evidence>